<gene>
    <name evidence="1" type="ORF">ATK78_1339</name>
</gene>
<evidence type="ECO:0008006" key="3">
    <source>
        <dbReference type="Google" id="ProtNLM"/>
    </source>
</evidence>
<accession>A0A4R6T1C8</accession>
<sequence>MTVKPNRTVLYSDTDRKIIYDFWFNPNQTMKNIADKYGVSDYLVSKVTSQFIRTKDEERQKILKEAAALFKQNEGLP</sequence>
<proteinExistence type="predicted"/>
<organism evidence="1 2">
    <name type="scientific">Pedobacter metabolipauper</name>
    <dbReference type="NCBI Taxonomy" id="425513"/>
    <lineage>
        <taxon>Bacteria</taxon>
        <taxon>Pseudomonadati</taxon>
        <taxon>Bacteroidota</taxon>
        <taxon>Sphingobacteriia</taxon>
        <taxon>Sphingobacteriales</taxon>
        <taxon>Sphingobacteriaceae</taxon>
        <taxon>Pedobacter</taxon>
    </lineage>
</organism>
<dbReference type="AlphaFoldDB" id="A0A4R6T1C8"/>
<evidence type="ECO:0000313" key="1">
    <source>
        <dbReference type="EMBL" id="TDQ12205.1"/>
    </source>
</evidence>
<comment type="caution">
    <text evidence="1">The sequence shown here is derived from an EMBL/GenBank/DDBJ whole genome shotgun (WGS) entry which is preliminary data.</text>
</comment>
<dbReference type="RefSeq" id="WP_133575214.1">
    <property type="nucleotide sequence ID" value="NZ_SNYC01000003.1"/>
</dbReference>
<name>A0A4R6T1C8_9SPHI</name>
<dbReference type="Gene3D" id="1.10.260.40">
    <property type="entry name" value="lambda repressor-like DNA-binding domains"/>
    <property type="match status" value="1"/>
</dbReference>
<dbReference type="InterPro" id="IPR010982">
    <property type="entry name" value="Lambda_DNA-bd_dom_sf"/>
</dbReference>
<keyword evidence="2" id="KW-1185">Reference proteome</keyword>
<dbReference type="Proteomes" id="UP000295620">
    <property type="component" value="Unassembled WGS sequence"/>
</dbReference>
<protein>
    <recommendedName>
        <fullName evidence="3">DnaA-like protein</fullName>
    </recommendedName>
</protein>
<dbReference type="GO" id="GO:0003677">
    <property type="term" value="F:DNA binding"/>
    <property type="evidence" value="ECO:0007669"/>
    <property type="project" value="InterPro"/>
</dbReference>
<dbReference type="EMBL" id="SNYC01000003">
    <property type="protein sequence ID" value="TDQ12205.1"/>
    <property type="molecule type" value="Genomic_DNA"/>
</dbReference>
<reference evidence="1 2" key="1">
    <citation type="submission" date="2019-03" db="EMBL/GenBank/DDBJ databases">
        <title>Genomic Encyclopedia of Archaeal and Bacterial Type Strains, Phase II (KMG-II): from individual species to whole genera.</title>
        <authorList>
            <person name="Goeker M."/>
        </authorList>
    </citation>
    <scope>NUCLEOTIDE SEQUENCE [LARGE SCALE GENOMIC DNA]</scope>
    <source>
        <strain evidence="1 2">DSM 19035</strain>
    </source>
</reference>
<evidence type="ECO:0000313" key="2">
    <source>
        <dbReference type="Proteomes" id="UP000295620"/>
    </source>
</evidence>